<sequence length="313" mass="34602">MACNRSSAAGDVCISSTAVDTGENGRVSVDTCQNPLALLGYQDLGSINTAHSKINGTFPFNKFPVELQNKIIGYAMVATDAEFRFTCFTNRPFTPNVTVGLLLVNHGIYHEAHYQLRKQNTFVFDHYGADLNAIASSIGPLRCRTGACGHAPLRSSLAKAVFDLGDEDLPGYGNDQVYAFGCALRHLRSGIVINSLHLNLAYHTFGNSAQLSSFASALSKIKVQDKVTITGDEKFLDMCLGDIPITLGMHMLPMHSKFQAYRRDMQYSPGWFLYQYVPERRVGKDPEHFLKSFFVNLAYLAEVERRVEAKIAG</sequence>
<proteinExistence type="predicted"/>
<organism evidence="1 2">
    <name type="scientific">Imshaugia aleurites</name>
    <dbReference type="NCBI Taxonomy" id="172621"/>
    <lineage>
        <taxon>Eukaryota</taxon>
        <taxon>Fungi</taxon>
        <taxon>Dikarya</taxon>
        <taxon>Ascomycota</taxon>
        <taxon>Pezizomycotina</taxon>
        <taxon>Lecanoromycetes</taxon>
        <taxon>OSLEUM clade</taxon>
        <taxon>Lecanoromycetidae</taxon>
        <taxon>Lecanorales</taxon>
        <taxon>Lecanorineae</taxon>
        <taxon>Parmeliaceae</taxon>
        <taxon>Imshaugia</taxon>
    </lineage>
</organism>
<keyword evidence="2" id="KW-1185">Reference proteome</keyword>
<dbReference type="OrthoDB" id="5393729at2759"/>
<protein>
    <submittedName>
        <fullName evidence="1">Uncharacterized protein</fullName>
    </submittedName>
</protein>
<reference evidence="1" key="1">
    <citation type="submission" date="2021-03" db="EMBL/GenBank/DDBJ databases">
        <authorList>
            <person name="Tagirdzhanova G."/>
        </authorList>
    </citation>
    <scope>NUCLEOTIDE SEQUENCE</scope>
</reference>
<evidence type="ECO:0000313" key="2">
    <source>
        <dbReference type="Proteomes" id="UP000664534"/>
    </source>
</evidence>
<evidence type="ECO:0000313" key="1">
    <source>
        <dbReference type="EMBL" id="CAF9906144.1"/>
    </source>
</evidence>
<comment type="caution">
    <text evidence="1">The sequence shown here is derived from an EMBL/GenBank/DDBJ whole genome shotgun (WGS) entry which is preliminary data.</text>
</comment>
<dbReference type="AlphaFoldDB" id="A0A8H3IAA7"/>
<gene>
    <name evidence="1" type="ORF">IMSHALPRED_004100</name>
</gene>
<dbReference type="EMBL" id="CAJPDT010000002">
    <property type="protein sequence ID" value="CAF9906144.1"/>
    <property type="molecule type" value="Genomic_DNA"/>
</dbReference>
<dbReference type="Proteomes" id="UP000664534">
    <property type="component" value="Unassembled WGS sequence"/>
</dbReference>
<accession>A0A8H3IAA7</accession>
<name>A0A8H3IAA7_9LECA</name>